<name>A0A2S4PMZ3_9PEZI</name>
<feature type="non-terminal residue" evidence="1">
    <location>
        <position position="122"/>
    </location>
</feature>
<comment type="caution">
    <text evidence="1">The sequence shown here is derived from an EMBL/GenBank/DDBJ whole genome shotgun (WGS) entry which is preliminary data.</text>
</comment>
<sequence length="122" mass="13271">MKISGHGSGEDKNVMKKGAIATHQDMLNGASNGGNIQEAQKLSKIPQISVKTWATVARYGQKKARVTLISKTPVATVNGTINHRANKEKSSMTASPDKRLCVRLPQDHEWRKLSPAGIREAL</sequence>
<keyword evidence="2" id="KW-1185">Reference proteome</keyword>
<evidence type="ECO:0000313" key="1">
    <source>
        <dbReference type="EMBL" id="POS83419.1"/>
    </source>
</evidence>
<dbReference type="EMBL" id="PEDP01001608">
    <property type="protein sequence ID" value="POS83419.1"/>
    <property type="molecule type" value="Genomic_DNA"/>
</dbReference>
<proteinExistence type="predicted"/>
<accession>A0A2S4PMZ3</accession>
<protein>
    <submittedName>
        <fullName evidence="1">Uncharacterized protein</fullName>
    </submittedName>
</protein>
<evidence type="ECO:0000313" key="2">
    <source>
        <dbReference type="Proteomes" id="UP000237438"/>
    </source>
</evidence>
<dbReference type="AlphaFoldDB" id="A0A2S4PMZ3"/>
<reference evidence="1 2" key="1">
    <citation type="submission" date="2017-10" db="EMBL/GenBank/DDBJ databases">
        <title>Development of genomic resources for the powdery mildew, Erysiphe pulchra.</title>
        <authorList>
            <person name="Wadl P.A."/>
            <person name="Mack B.M."/>
            <person name="Moore G."/>
            <person name="Beltz S.B."/>
        </authorList>
    </citation>
    <scope>NUCLEOTIDE SEQUENCE [LARGE SCALE GENOMIC DNA]</scope>
    <source>
        <strain evidence="1">Cflorida</strain>
    </source>
</reference>
<dbReference type="OrthoDB" id="4869984at2759"/>
<gene>
    <name evidence="1" type="ORF">EPUL_003247</name>
</gene>
<organism evidence="1 2">
    <name type="scientific">Erysiphe pulchra</name>
    <dbReference type="NCBI Taxonomy" id="225359"/>
    <lineage>
        <taxon>Eukaryota</taxon>
        <taxon>Fungi</taxon>
        <taxon>Dikarya</taxon>
        <taxon>Ascomycota</taxon>
        <taxon>Pezizomycotina</taxon>
        <taxon>Leotiomycetes</taxon>
        <taxon>Erysiphales</taxon>
        <taxon>Erysiphaceae</taxon>
        <taxon>Erysiphe</taxon>
    </lineage>
</organism>
<dbReference type="Proteomes" id="UP000237438">
    <property type="component" value="Unassembled WGS sequence"/>
</dbReference>